<dbReference type="PROSITE" id="PS51257">
    <property type="entry name" value="PROKAR_LIPOPROTEIN"/>
    <property type="match status" value="1"/>
</dbReference>
<name>A0ABS1Q2K4_9ACTN</name>
<dbReference type="SUPFAM" id="SSF53850">
    <property type="entry name" value="Periplasmic binding protein-like II"/>
    <property type="match status" value="1"/>
</dbReference>
<dbReference type="Gene3D" id="3.40.190.10">
    <property type="entry name" value="Periplasmic binding protein-like II"/>
    <property type="match status" value="2"/>
</dbReference>
<accession>A0ABS1Q2K4</accession>
<evidence type="ECO:0000256" key="1">
    <source>
        <dbReference type="SAM" id="SignalP"/>
    </source>
</evidence>
<comment type="caution">
    <text evidence="2">The sequence shown here is derived from an EMBL/GenBank/DDBJ whole genome shotgun (WGS) entry which is preliminary data.</text>
</comment>
<dbReference type="EMBL" id="JAERRG010000021">
    <property type="protein sequence ID" value="MBL1118196.1"/>
    <property type="molecule type" value="Genomic_DNA"/>
</dbReference>
<keyword evidence="3" id="KW-1185">Reference proteome</keyword>
<feature type="chain" id="PRO_5047171528" evidence="1">
    <location>
        <begin position="22"/>
        <end position="553"/>
    </location>
</feature>
<dbReference type="PROSITE" id="PS51318">
    <property type="entry name" value="TAT"/>
    <property type="match status" value="1"/>
</dbReference>
<reference evidence="2 3" key="1">
    <citation type="submission" date="2021-01" db="EMBL/GenBank/DDBJ databases">
        <title>WGS of actinomycetes isolated from Thailand.</title>
        <authorList>
            <person name="Thawai C."/>
        </authorList>
    </citation>
    <scope>NUCLEOTIDE SEQUENCE [LARGE SCALE GENOMIC DNA]</scope>
    <source>
        <strain evidence="2 3">CA3R110</strain>
    </source>
</reference>
<dbReference type="RefSeq" id="WP_201856017.1">
    <property type="nucleotide sequence ID" value="NZ_JAERRG010000021.1"/>
</dbReference>
<dbReference type="Proteomes" id="UP000621510">
    <property type="component" value="Unassembled WGS sequence"/>
</dbReference>
<sequence>MHTPSRRSVLRSIGIASAAIAAPPLLSSCSTSSSSGDAANAGTELAPWPTYVPKATVTPDLKGDVGTGIQDTYLNYPSELTKGTSETPGDGSTLKVMTITYGTAPTPRGQNKYWQGMEKALGVKIDFTSVPAADFTAKMATLMASDDLPDILNLAGGATFPHEGPFVLKTMANISEFVSGDAVKAYPNLANLPTGSWKAAGRFHGGIYGVPVQRARPALVLWINSTNFEKHGFRPDNSGYSREDFTRLLQELTHGRKYGIGAAKDNALNWFGAHAQFHGVPNTWSVSDGKFSTYYESPRFKEMLAYLHTLWKQRQYYPDSASTATVDLKTQFYNGTVQSYTDSFGALPTTLSQVRGFKATPMISYSADGVDATPWAGPGYAGYTVINKKLSKAKIKMVLKVLDFLASPFGTEEYQLLMYGVEGVHFTYNKNGDPMPTALGRTENVVNLPFYSMCSAPQVLYVPNAEEEIKAAYEWQRQTCPKLINNPATGLRSNTLSTAGATLSQSMDDAIIGIITGRRSVNSWDTAVSEWKSGGGDKIASEYESEYAAGTTK</sequence>
<dbReference type="InterPro" id="IPR006311">
    <property type="entry name" value="TAT_signal"/>
</dbReference>
<protein>
    <submittedName>
        <fullName evidence="2">Extracellular solute-binding protein</fullName>
    </submittedName>
</protein>
<proteinExistence type="predicted"/>
<keyword evidence="1" id="KW-0732">Signal</keyword>
<gene>
    <name evidence="2" type="ORF">JK364_38335</name>
</gene>
<evidence type="ECO:0000313" key="2">
    <source>
        <dbReference type="EMBL" id="MBL1118196.1"/>
    </source>
</evidence>
<evidence type="ECO:0000313" key="3">
    <source>
        <dbReference type="Proteomes" id="UP000621510"/>
    </source>
</evidence>
<feature type="signal peptide" evidence="1">
    <location>
        <begin position="1"/>
        <end position="21"/>
    </location>
</feature>
<organism evidence="2 3">
    <name type="scientific">Streptomyces endocoffeicus</name>
    <dbReference type="NCBI Taxonomy" id="2898945"/>
    <lineage>
        <taxon>Bacteria</taxon>
        <taxon>Bacillati</taxon>
        <taxon>Actinomycetota</taxon>
        <taxon>Actinomycetes</taxon>
        <taxon>Kitasatosporales</taxon>
        <taxon>Streptomycetaceae</taxon>
        <taxon>Streptomyces</taxon>
    </lineage>
</organism>